<evidence type="ECO:0000313" key="4">
    <source>
        <dbReference type="Proteomes" id="UP000007648"/>
    </source>
</evidence>
<dbReference type="RefSeq" id="XP_031823545.1">
    <property type="nucleotide sequence ID" value="XM_031967685.1"/>
</dbReference>
<feature type="coiled-coil region" evidence="1">
    <location>
        <begin position="707"/>
        <end position="762"/>
    </location>
</feature>
<proteinExistence type="predicted"/>
<reference evidence="3" key="3">
    <citation type="submission" date="2025-09" db="UniProtKB">
        <authorList>
            <consortium name="Ensembl"/>
        </authorList>
    </citation>
    <scope>IDENTIFICATION</scope>
</reference>
<dbReference type="InParanoid" id="G3WM05"/>
<feature type="compositionally biased region" description="Polar residues" evidence="2">
    <location>
        <begin position="410"/>
        <end position="429"/>
    </location>
</feature>
<feature type="coiled-coil region" evidence="1">
    <location>
        <begin position="792"/>
        <end position="875"/>
    </location>
</feature>
<sequence length="1202" mass="133767">MARRPPLLDLFLPRRPGGSADPEESGSPAQPRGPRRAMWRVRSLGSPATPQRGKSENRLPLQELLQPNAIPNPAKVTLACSKTNPILYQPQPEDSSIPSLLEFPKTIWTDFPSELPCLPLKELEASQGGTEEQCFGLVPQTSSTPKASEAAAPLNDDVVKSLTLVPSPSQERPSQGLQSDSPLEKDLAAQAEANNIFFGLSPSLIAPVTTGVAPCLNGNSVDIITATPGRAISQNALPHVCMENASSPCSEQQRPEESSGGVSPEAVPKASVPLTNSSAFVQQSPPASFSDPSTGSTSLTCTGEELQPSHSSEETQPARDPSLPAQIPAETGPQVAPAEGSSKTGSPSTGSWMSPLTWLDKGMNTSAMLESLRQSFPLPALMRDRGSNATPVSSSSVGSWLTTPALLEKGTNTSQAQQASTKDNASETDSLLWCRPPDMSALSRRDLEDHLLSSLIVLEAVSRQLRDWQSSGAAPHREAQESSTQTDVCLSGVADEPQHLQESREAHQHLIQAGSVMQSWVLESQELLSLLNQCLLNLREDRAALKQEHQDSEALVSRCWEVLNRARTKLQSHLEERDEARSREEAALRGKTAAETILEAFCAHFSQRISELQQDLESQVELCDLLRETQAQQASLHLEQKEMAQQATQLASTLRKDWVTMQLDYTVWTAMLNQAQKLMEPLITKSQKALQERDVAREKEEQVSWQLDQVSAQLKDSQARIEQLELENRRLAADLQLQLQSLASTESHLEKLQDQYDRCAQDLVSRDEALAELTSRREEQAAWWQEAEATLKSAQLEQRAALTEEVQELRENVEFLDQENQVAHTELTRLESQLKTTLSILQERNVQCQDLKDSVDSLEARLADVTAEAQELKKMHQSSPQLSGLSQSLYDLVHMLQTTLKKEAELGSPLQRATQTPAQPLQPPDNSFLGSVLRAMEGEVEPDLSPLFRSDRSAFSQVESKIFLWPAVQEAPHHAKKSLEELTCLMQEAQSLCSQLQDSKEKAVEALQQEICSLQVKLQTQEEQYQEALKIQEVEVEKLSQALCVRYKNEKELQEVIQQQDKKILEQIDKIGEFTSLREEVTQLTRSLQRSETEVKVFQEALARQQNPNSQPTDIAWVQEKVWLCQEVDKLRLLLLDMEKEKATLLTKSQKHRNILEENLRCSEKELEKLDDILEQIHEALLNIPEVVSGCQELQKVMQLLR</sequence>
<reference evidence="3" key="2">
    <citation type="submission" date="2025-08" db="UniProtKB">
        <authorList>
            <consortium name="Ensembl"/>
        </authorList>
    </citation>
    <scope>IDENTIFICATION</scope>
</reference>
<dbReference type="InterPro" id="IPR028728">
    <property type="entry name" value="Astrin"/>
</dbReference>
<gene>
    <name evidence="3" type="primary">SPAG5</name>
</gene>
<dbReference type="STRING" id="9305.ENSSHAP00000016460"/>
<keyword evidence="1" id="KW-0175">Coiled coil</keyword>
<feature type="coiled-coil region" evidence="1">
    <location>
        <begin position="979"/>
        <end position="1042"/>
    </location>
</feature>
<feature type="compositionally biased region" description="Low complexity" evidence="2">
    <location>
        <begin position="1"/>
        <end position="16"/>
    </location>
</feature>
<feature type="region of interest" description="Disordered" evidence="2">
    <location>
        <begin position="244"/>
        <end position="357"/>
    </location>
</feature>
<organism evidence="3 4">
    <name type="scientific">Sarcophilus harrisii</name>
    <name type="common">Tasmanian devil</name>
    <name type="synonym">Sarcophilus laniarius</name>
    <dbReference type="NCBI Taxonomy" id="9305"/>
    <lineage>
        <taxon>Eukaryota</taxon>
        <taxon>Metazoa</taxon>
        <taxon>Chordata</taxon>
        <taxon>Craniata</taxon>
        <taxon>Vertebrata</taxon>
        <taxon>Euteleostomi</taxon>
        <taxon>Mammalia</taxon>
        <taxon>Metatheria</taxon>
        <taxon>Dasyuromorphia</taxon>
        <taxon>Dasyuridae</taxon>
        <taxon>Sarcophilus</taxon>
    </lineage>
</organism>
<dbReference type="FunCoup" id="G3WM05">
    <property type="interactions" value="1003"/>
</dbReference>
<dbReference type="GeneTree" id="ENSGT00400000022377"/>
<dbReference type="PANTHER" id="PTHR15347:SF1">
    <property type="entry name" value="SPERM-ASSOCIATED ANTIGEN 5"/>
    <property type="match status" value="1"/>
</dbReference>
<evidence type="ECO:0000256" key="2">
    <source>
        <dbReference type="SAM" id="MobiDB-lite"/>
    </source>
</evidence>
<feature type="compositionally biased region" description="Low complexity" evidence="2">
    <location>
        <begin position="340"/>
        <end position="351"/>
    </location>
</feature>
<dbReference type="GeneID" id="100931150"/>
<keyword evidence="4" id="KW-1185">Reference proteome</keyword>
<dbReference type="PANTHER" id="PTHR15347">
    <property type="entry name" value="SPERM-ASSOCIATED ANTIGEN 5"/>
    <property type="match status" value="1"/>
</dbReference>
<dbReference type="AlphaFoldDB" id="G3WM05"/>
<name>G3WM05_SARHA</name>
<dbReference type="CTD" id="10615"/>
<feature type="region of interest" description="Disordered" evidence="2">
    <location>
        <begin position="410"/>
        <end position="432"/>
    </location>
</feature>
<dbReference type="HOGENOM" id="CLU_007803_0_0_1"/>
<dbReference type="eggNOG" id="ENOG502RW0Y">
    <property type="taxonomic scope" value="Eukaryota"/>
</dbReference>
<dbReference type="Ensembl" id="ENSSHAT00000016597.2">
    <property type="protein sequence ID" value="ENSSHAP00000016460.2"/>
    <property type="gene ID" value="ENSSHAG00000014003.2"/>
</dbReference>
<accession>G3WM05</accession>
<dbReference type="GO" id="GO:0051301">
    <property type="term" value="P:cell division"/>
    <property type="evidence" value="ECO:0007669"/>
    <property type="project" value="InterPro"/>
</dbReference>
<feature type="compositionally biased region" description="Polar residues" evidence="2">
    <location>
        <begin position="273"/>
        <end position="301"/>
    </location>
</feature>
<protein>
    <submittedName>
        <fullName evidence="3">Sperm associated antigen 5</fullName>
    </submittedName>
</protein>
<dbReference type="Proteomes" id="UP000007648">
    <property type="component" value="Unassembled WGS sequence"/>
</dbReference>
<reference evidence="3 4" key="1">
    <citation type="journal article" date="2011" name="Proc. Natl. Acad. Sci. U.S.A.">
        <title>Genetic diversity and population structure of the endangered marsupial Sarcophilus harrisii (Tasmanian devil).</title>
        <authorList>
            <person name="Miller W."/>
            <person name="Hayes V.M."/>
            <person name="Ratan A."/>
            <person name="Petersen D.C."/>
            <person name="Wittekindt N.E."/>
            <person name="Miller J."/>
            <person name="Walenz B."/>
            <person name="Knight J."/>
            <person name="Qi J."/>
            <person name="Zhao F."/>
            <person name="Wang Q."/>
            <person name="Bedoya-Reina O.C."/>
            <person name="Katiyar N."/>
            <person name="Tomsho L.P."/>
            <person name="Kasson L.M."/>
            <person name="Hardie R.A."/>
            <person name="Woodbridge P."/>
            <person name="Tindall E.A."/>
            <person name="Bertelsen M.F."/>
            <person name="Dixon D."/>
            <person name="Pyecroft S."/>
            <person name="Helgen K.M."/>
            <person name="Lesk A.M."/>
            <person name="Pringle T.H."/>
            <person name="Patterson N."/>
            <person name="Zhang Y."/>
            <person name="Kreiss A."/>
            <person name="Woods G.M."/>
            <person name="Jones M.E."/>
            <person name="Schuster S.C."/>
        </authorList>
    </citation>
    <scope>NUCLEOTIDE SEQUENCE [LARGE SCALE GENOMIC DNA]</scope>
</reference>
<dbReference type="OrthoDB" id="5972338at2759"/>
<evidence type="ECO:0000256" key="1">
    <source>
        <dbReference type="SAM" id="Coils"/>
    </source>
</evidence>
<evidence type="ECO:0000313" key="3">
    <source>
        <dbReference type="Ensembl" id="ENSSHAP00000016460.2"/>
    </source>
</evidence>
<dbReference type="GO" id="GO:0051988">
    <property type="term" value="P:regulation of attachment of spindle microtubules to kinetochore"/>
    <property type="evidence" value="ECO:0007669"/>
    <property type="project" value="InterPro"/>
</dbReference>
<feature type="coiled-coil region" evidence="1">
    <location>
        <begin position="528"/>
        <end position="583"/>
    </location>
</feature>
<feature type="coiled-coil region" evidence="1">
    <location>
        <begin position="1146"/>
        <end position="1180"/>
    </location>
</feature>
<feature type="region of interest" description="Disordered" evidence="2">
    <location>
        <begin position="1"/>
        <end position="67"/>
    </location>
</feature>